<evidence type="ECO:0000256" key="1">
    <source>
        <dbReference type="SAM" id="Phobius"/>
    </source>
</evidence>
<dbReference type="InParanoid" id="A0A0C3Q052"/>
<keyword evidence="3" id="KW-1185">Reference proteome</keyword>
<gene>
    <name evidence="2" type="ORF">M404DRAFT_208670</name>
</gene>
<dbReference type="HOGENOM" id="CLU_1897033_0_0_1"/>
<accession>A0A0C3Q052</accession>
<keyword evidence="1" id="KW-1133">Transmembrane helix</keyword>
<dbReference type="AlphaFoldDB" id="A0A0C3Q052"/>
<name>A0A0C3Q052_PISTI</name>
<dbReference type="Proteomes" id="UP000054217">
    <property type="component" value="Unassembled WGS sequence"/>
</dbReference>
<proteinExistence type="predicted"/>
<reference evidence="3" key="2">
    <citation type="submission" date="2015-01" db="EMBL/GenBank/DDBJ databases">
        <title>Evolutionary Origins and Diversification of the Mycorrhizal Mutualists.</title>
        <authorList>
            <consortium name="DOE Joint Genome Institute"/>
            <consortium name="Mycorrhizal Genomics Consortium"/>
            <person name="Kohler A."/>
            <person name="Kuo A."/>
            <person name="Nagy L.G."/>
            <person name="Floudas D."/>
            <person name="Copeland A."/>
            <person name="Barry K.W."/>
            <person name="Cichocki N."/>
            <person name="Veneault-Fourrey C."/>
            <person name="LaButti K."/>
            <person name="Lindquist E.A."/>
            <person name="Lipzen A."/>
            <person name="Lundell T."/>
            <person name="Morin E."/>
            <person name="Murat C."/>
            <person name="Riley R."/>
            <person name="Ohm R."/>
            <person name="Sun H."/>
            <person name="Tunlid A."/>
            <person name="Henrissat B."/>
            <person name="Grigoriev I.V."/>
            <person name="Hibbett D.S."/>
            <person name="Martin F."/>
        </authorList>
    </citation>
    <scope>NUCLEOTIDE SEQUENCE [LARGE SCALE GENOMIC DNA]</scope>
    <source>
        <strain evidence="3">Marx 270</strain>
    </source>
</reference>
<dbReference type="EMBL" id="KN831944">
    <property type="protein sequence ID" value="KIO15209.1"/>
    <property type="molecule type" value="Genomic_DNA"/>
</dbReference>
<feature type="transmembrane region" description="Helical" evidence="1">
    <location>
        <begin position="30"/>
        <end position="52"/>
    </location>
</feature>
<evidence type="ECO:0000313" key="3">
    <source>
        <dbReference type="Proteomes" id="UP000054217"/>
    </source>
</evidence>
<evidence type="ECO:0000313" key="2">
    <source>
        <dbReference type="EMBL" id="KIO15209.1"/>
    </source>
</evidence>
<keyword evidence="1" id="KW-0472">Membrane</keyword>
<keyword evidence="1" id="KW-0812">Transmembrane</keyword>
<organism evidence="2 3">
    <name type="scientific">Pisolithus tinctorius Marx 270</name>
    <dbReference type="NCBI Taxonomy" id="870435"/>
    <lineage>
        <taxon>Eukaryota</taxon>
        <taxon>Fungi</taxon>
        <taxon>Dikarya</taxon>
        <taxon>Basidiomycota</taxon>
        <taxon>Agaricomycotina</taxon>
        <taxon>Agaricomycetes</taxon>
        <taxon>Agaricomycetidae</taxon>
        <taxon>Boletales</taxon>
        <taxon>Sclerodermatineae</taxon>
        <taxon>Pisolithaceae</taxon>
        <taxon>Pisolithus</taxon>
    </lineage>
</organism>
<reference evidence="2 3" key="1">
    <citation type="submission" date="2014-04" db="EMBL/GenBank/DDBJ databases">
        <authorList>
            <consortium name="DOE Joint Genome Institute"/>
            <person name="Kuo A."/>
            <person name="Kohler A."/>
            <person name="Costa M.D."/>
            <person name="Nagy L.G."/>
            <person name="Floudas D."/>
            <person name="Copeland A."/>
            <person name="Barry K.W."/>
            <person name="Cichocki N."/>
            <person name="Veneault-Fourrey C."/>
            <person name="LaButti K."/>
            <person name="Lindquist E.A."/>
            <person name="Lipzen A."/>
            <person name="Lundell T."/>
            <person name="Morin E."/>
            <person name="Murat C."/>
            <person name="Sun H."/>
            <person name="Tunlid A."/>
            <person name="Henrissat B."/>
            <person name="Grigoriev I.V."/>
            <person name="Hibbett D.S."/>
            <person name="Martin F."/>
            <person name="Nordberg H.P."/>
            <person name="Cantor M.N."/>
            <person name="Hua S.X."/>
        </authorList>
    </citation>
    <scope>NUCLEOTIDE SEQUENCE [LARGE SCALE GENOMIC DNA]</scope>
    <source>
        <strain evidence="2 3">Marx 270</strain>
    </source>
</reference>
<sequence length="134" mass="15324">MTVNSYAVHVHHPYMGNWLYFLCRSRSLELFIFALSGSSLISISAIHGWMVYPLRQIATRRYTNLHQASMRVFGINPPDSMRALFCFHRFRPRPFHEASSHPIDVSGPMREGGNFKIRKQTACPSICPNGVSKL</sequence>
<protein>
    <submittedName>
        <fullName evidence="2">Uncharacterized protein</fullName>
    </submittedName>
</protein>